<keyword evidence="3" id="KW-1185">Reference proteome</keyword>
<evidence type="ECO:0000256" key="1">
    <source>
        <dbReference type="SAM" id="SignalP"/>
    </source>
</evidence>
<dbReference type="EMBL" id="JAXCGZ010013583">
    <property type="protein sequence ID" value="KAK7072250.1"/>
    <property type="molecule type" value="Genomic_DNA"/>
</dbReference>
<keyword evidence="1" id="KW-0732">Signal</keyword>
<sequence>MKLFWIVCLVFAAVCLFATDTDAQSSFGPTDITAGGECGCGQGAICIWFRRFHGCLRLRNA</sequence>
<organism evidence="2 3">
    <name type="scientific">Halocaridina rubra</name>
    <name type="common">Hawaiian red shrimp</name>
    <dbReference type="NCBI Taxonomy" id="373956"/>
    <lineage>
        <taxon>Eukaryota</taxon>
        <taxon>Metazoa</taxon>
        <taxon>Ecdysozoa</taxon>
        <taxon>Arthropoda</taxon>
        <taxon>Crustacea</taxon>
        <taxon>Multicrustacea</taxon>
        <taxon>Malacostraca</taxon>
        <taxon>Eumalacostraca</taxon>
        <taxon>Eucarida</taxon>
        <taxon>Decapoda</taxon>
        <taxon>Pleocyemata</taxon>
        <taxon>Caridea</taxon>
        <taxon>Atyoidea</taxon>
        <taxon>Atyidae</taxon>
        <taxon>Halocaridina</taxon>
    </lineage>
</organism>
<feature type="chain" id="PRO_5042875485" evidence="1">
    <location>
        <begin position="24"/>
        <end position="61"/>
    </location>
</feature>
<comment type="caution">
    <text evidence="2">The sequence shown here is derived from an EMBL/GenBank/DDBJ whole genome shotgun (WGS) entry which is preliminary data.</text>
</comment>
<reference evidence="2 3" key="1">
    <citation type="submission" date="2023-11" db="EMBL/GenBank/DDBJ databases">
        <title>Halocaridina rubra genome assembly.</title>
        <authorList>
            <person name="Smith C."/>
        </authorList>
    </citation>
    <scope>NUCLEOTIDE SEQUENCE [LARGE SCALE GENOMIC DNA]</scope>
    <source>
        <strain evidence="2">EP-1</strain>
        <tissue evidence="2">Whole</tissue>
    </source>
</reference>
<accession>A0AAN9A4M9</accession>
<feature type="signal peptide" evidence="1">
    <location>
        <begin position="1"/>
        <end position="23"/>
    </location>
</feature>
<dbReference type="Proteomes" id="UP001381693">
    <property type="component" value="Unassembled WGS sequence"/>
</dbReference>
<evidence type="ECO:0000313" key="3">
    <source>
        <dbReference type="Proteomes" id="UP001381693"/>
    </source>
</evidence>
<name>A0AAN9A4M9_HALRR</name>
<evidence type="ECO:0000313" key="2">
    <source>
        <dbReference type="EMBL" id="KAK7072250.1"/>
    </source>
</evidence>
<proteinExistence type="predicted"/>
<gene>
    <name evidence="2" type="ORF">SK128_009477</name>
</gene>
<protein>
    <submittedName>
        <fullName evidence="2">Uncharacterized protein</fullName>
    </submittedName>
</protein>
<dbReference type="AlphaFoldDB" id="A0AAN9A4M9"/>